<sequence length="424" mass="47959">MGNCTSDNNADASVLFDPESPPSSVQGTCPICMETTTLSFQYVPEQNEHFINNPCTHRFCSDCLGQYVGLKCSDTEEWDIKCPMPGCAYHLTSLDVRRLTTSANHLKWTTRRNGSHMQRFLSNDPELLKMLNIEKELEWYRERSALRAEYSSGDTVDGSSIFAVGSRVMAPYLSSTGRKYPGVIVTIESNLASIAYDDGDFWSSCPLNTLSDEGFCSTTDALSISLRRLKDKQNQERIHHRNEQSKIFTYKEGMRVQAGWKHGTEKYPGTIKSYSTHNLTAEIEYDDGDYWSSCPMSVITLISNVCDLKTCPRCYVLIEKSEGCDSMMCRCGGVFGWKDLDVLPEEVLKGIDECQRTEEELQYLGEGCDEFYDTEDYSSKKLQSPRKRESLPEPLTSPKKIKMGGKEIRKGMWNEGMAEGTKVF</sequence>
<keyword evidence="5" id="KW-0833">Ubl conjugation pathway</keyword>
<evidence type="ECO:0000259" key="10">
    <source>
        <dbReference type="PROSITE" id="PS51873"/>
    </source>
</evidence>
<dbReference type="Gene3D" id="2.30.30.140">
    <property type="match status" value="2"/>
</dbReference>
<dbReference type="PROSITE" id="PS50089">
    <property type="entry name" value="ZF_RING_2"/>
    <property type="match status" value="1"/>
</dbReference>
<dbReference type="GO" id="GO:0008270">
    <property type="term" value="F:zinc ion binding"/>
    <property type="evidence" value="ECO:0007669"/>
    <property type="project" value="UniProtKB-KW"/>
</dbReference>
<dbReference type="Proteomes" id="UP001165085">
    <property type="component" value="Unassembled WGS sequence"/>
</dbReference>
<keyword evidence="2" id="KW-0479">Metal-binding</keyword>
<evidence type="ECO:0008006" key="13">
    <source>
        <dbReference type="Google" id="ProtNLM"/>
    </source>
</evidence>
<dbReference type="Gene3D" id="1.20.120.1750">
    <property type="match status" value="1"/>
</dbReference>
<evidence type="ECO:0000256" key="4">
    <source>
        <dbReference type="ARBA" id="ARBA00022771"/>
    </source>
</evidence>
<feature type="region of interest" description="Disordered" evidence="8">
    <location>
        <begin position="1"/>
        <end position="21"/>
    </location>
</feature>
<feature type="region of interest" description="Disordered" evidence="8">
    <location>
        <begin position="376"/>
        <end position="400"/>
    </location>
</feature>
<dbReference type="CDD" id="cd04508">
    <property type="entry name" value="Tudor_SF"/>
    <property type="match status" value="1"/>
</dbReference>
<feature type="compositionally biased region" description="Polar residues" evidence="8">
    <location>
        <begin position="1"/>
        <end position="11"/>
    </location>
</feature>
<keyword evidence="1" id="KW-0808">Transferase</keyword>
<accession>A0A9W7C1R2</accession>
<dbReference type="AlphaFoldDB" id="A0A9W7C1R2"/>
<feature type="domain" description="RING-type" evidence="9">
    <location>
        <begin position="29"/>
        <end position="84"/>
    </location>
</feature>
<keyword evidence="4 7" id="KW-0863">Zinc-finger</keyword>
<keyword evidence="3" id="KW-0677">Repeat</keyword>
<dbReference type="GO" id="GO:0004842">
    <property type="term" value="F:ubiquitin-protein transferase activity"/>
    <property type="evidence" value="ECO:0007669"/>
    <property type="project" value="InterPro"/>
</dbReference>
<dbReference type="InterPro" id="IPR031127">
    <property type="entry name" value="E3_UB_ligase_RBR"/>
</dbReference>
<evidence type="ECO:0000256" key="8">
    <source>
        <dbReference type="SAM" id="MobiDB-lite"/>
    </source>
</evidence>
<dbReference type="PROSITE" id="PS51873">
    <property type="entry name" value="TRIAD"/>
    <property type="match status" value="1"/>
</dbReference>
<name>A0A9W7C1R2_9STRA</name>
<dbReference type="InterPro" id="IPR013083">
    <property type="entry name" value="Znf_RING/FYVE/PHD"/>
</dbReference>
<gene>
    <name evidence="11" type="ORF">TrST_g10693</name>
</gene>
<feature type="domain" description="RING-type" evidence="10">
    <location>
        <begin position="25"/>
        <end position="358"/>
    </location>
</feature>
<dbReference type="SUPFAM" id="SSF57850">
    <property type="entry name" value="RING/U-box"/>
    <property type="match status" value="2"/>
</dbReference>
<keyword evidence="6" id="KW-0862">Zinc</keyword>
<dbReference type="EMBL" id="BRXY01000499">
    <property type="protein sequence ID" value="GMH97657.1"/>
    <property type="molecule type" value="Genomic_DNA"/>
</dbReference>
<reference evidence="12" key="1">
    <citation type="journal article" date="2023" name="Commun. Biol.">
        <title>Genome analysis of Parmales, the sister group of diatoms, reveals the evolutionary specialization of diatoms from phago-mixotrophs to photoautotrophs.</title>
        <authorList>
            <person name="Ban H."/>
            <person name="Sato S."/>
            <person name="Yoshikawa S."/>
            <person name="Yamada K."/>
            <person name="Nakamura Y."/>
            <person name="Ichinomiya M."/>
            <person name="Sato N."/>
            <person name="Blanc-Mathieu R."/>
            <person name="Endo H."/>
            <person name="Kuwata A."/>
            <person name="Ogata H."/>
        </authorList>
    </citation>
    <scope>NUCLEOTIDE SEQUENCE [LARGE SCALE GENOMIC DNA]</scope>
    <source>
        <strain evidence="12">NIES 3701</strain>
    </source>
</reference>
<evidence type="ECO:0000256" key="3">
    <source>
        <dbReference type="ARBA" id="ARBA00022737"/>
    </source>
</evidence>
<dbReference type="PROSITE" id="PS00518">
    <property type="entry name" value="ZF_RING_1"/>
    <property type="match status" value="1"/>
</dbReference>
<organism evidence="11 12">
    <name type="scientific">Triparma strigata</name>
    <dbReference type="NCBI Taxonomy" id="1606541"/>
    <lineage>
        <taxon>Eukaryota</taxon>
        <taxon>Sar</taxon>
        <taxon>Stramenopiles</taxon>
        <taxon>Ochrophyta</taxon>
        <taxon>Bolidophyceae</taxon>
        <taxon>Parmales</taxon>
        <taxon>Triparmaceae</taxon>
        <taxon>Triparma</taxon>
    </lineage>
</organism>
<comment type="caution">
    <text evidence="11">The sequence shown here is derived from an EMBL/GenBank/DDBJ whole genome shotgun (WGS) entry which is preliminary data.</text>
</comment>
<dbReference type="InterPro" id="IPR001841">
    <property type="entry name" value="Znf_RING"/>
</dbReference>
<evidence type="ECO:0000313" key="11">
    <source>
        <dbReference type="EMBL" id="GMH97657.1"/>
    </source>
</evidence>
<evidence type="ECO:0000256" key="1">
    <source>
        <dbReference type="ARBA" id="ARBA00022679"/>
    </source>
</evidence>
<evidence type="ECO:0000259" key="9">
    <source>
        <dbReference type="PROSITE" id="PS50089"/>
    </source>
</evidence>
<dbReference type="GO" id="GO:0016567">
    <property type="term" value="P:protein ubiquitination"/>
    <property type="evidence" value="ECO:0007669"/>
    <property type="project" value="InterPro"/>
</dbReference>
<dbReference type="InterPro" id="IPR044066">
    <property type="entry name" value="TRIAD_supradom"/>
</dbReference>
<dbReference type="Gene3D" id="3.30.40.10">
    <property type="entry name" value="Zinc/RING finger domain, C3HC4 (zinc finger)"/>
    <property type="match status" value="1"/>
</dbReference>
<proteinExistence type="predicted"/>
<evidence type="ECO:0000256" key="6">
    <source>
        <dbReference type="ARBA" id="ARBA00022833"/>
    </source>
</evidence>
<evidence type="ECO:0000313" key="12">
    <source>
        <dbReference type="Proteomes" id="UP001165085"/>
    </source>
</evidence>
<dbReference type="OrthoDB" id="1431934at2759"/>
<evidence type="ECO:0000256" key="5">
    <source>
        <dbReference type="ARBA" id="ARBA00022786"/>
    </source>
</evidence>
<protein>
    <recommendedName>
        <fullName evidence="13">RING-type domain-containing protein</fullName>
    </recommendedName>
</protein>
<keyword evidence="12" id="KW-1185">Reference proteome</keyword>
<evidence type="ECO:0000256" key="2">
    <source>
        <dbReference type="ARBA" id="ARBA00022723"/>
    </source>
</evidence>
<evidence type="ECO:0000256" key="7">
    <source>
        <dbReference type="PROSITE-ProRule" id="PRU00175"/>
    </source>
</evidence>
<dbReference type="InterPro" id="IPR017907">
    <property type="entry name" value="Znf_RING_CS"/>
</dbReference>
<dbReference type="PANTHER" id="PTHR11685">
    <property type="entry name" value="RBR FAMILY RING FINGER AND IBR DOMAIN-CONTAINING"/>
    <property type="match status" value="1"/>
</dbReference>